<comment type="caution">
    <text evidence="1">The sequence shown here is derived from an EMBL/GenBank/DDBJ whole genome shotgun (WGS) entry which is preliminary data.</text>
</comment>
<accession>A0A4Z1F9V4</accession>
<dbReference type="OrthoDB" id="4062651at2759"/>
<evidence type="ECO:0000313" key="2">
    <source>
        <dbReference type="Proteomes" id="UP000297777"/>
    </source>
</evidence>
<keyword evidence="2" id="KW-1185">Reference proteome</keyword>
<name>A0A4Z1F9V4_9HELO</name>
<sequence length="166" mass="18788">MADNTYVVEVHQYEEVNDCNDESSIKLFVRGFGARFEIQYLPKNLKASSYQWPQYEKSLRILALGDMGCSNWDVMNAIEEANKLKEPFRALMDSLLIKHATPIPSDCTARDYLQATVYVLEAKCDEDTSKTDALLPTLKGLLPRQVVSLPSPPLKPMGGWSMAHRF</sequence>
<dbReference type="Proteomes" id="UP000297777">
    <property type="component" value="Unassembled WGS sequence"/>
</dbReference>
<dbReference type="EMBL" id="PQXH01000001">
    <property type="protein sequence ID" value="TGO20059.1"/>
    <property type="molecule type" value="Genomic_DNA"/>
</dbReference>
<organism evidence="1 2">
    <name type="scientific">Botrytis tulipae</name>
    <dbReference type="NCBI Taxonomy" id="87230"/>
    <lineage>
        <taxon>Eukaryota</taxon>
        <taxon>Fungi</taxon>
        <taxon>Dikarya</taxon>
        <taxon>Ascomycota</taxon>
        <taxon>Pezizomycotina</taxon>
        <taxon>Leotiomycetes</taxon>
        <taxon>Helotiales</taxon>
        <taxon>Sclerotiniaceae</taxon>
        <taxon>Botrytis</taxon>
    </lineage>
</organism>
<reference evidence="1 2" key="1">
    <citation type="submission" date="2017-12" db="EMBL/GenBank/DDBJ databases">
        <title>Comparative genomics of Botrytis spp.</title>
        <authorList>
            <person name="Valero-Jimenez C.A."/>
            <person name="Tapia P."/>
            <person name="Veloso J."/>
            <person name="Silva-Moreno E."/>
            <person name="Staats M."/>
            <person name="Valdes J.H."/>
            <person name="Van Kan J.A.L."/>
        </authorList>
    </citation>
    <scope>NUCLEOTIDE SEQUENCE [LARGE SCALE GENOMIC DNA]</scope>
    <source>
        <strain evidence="1 2">Bt9001</strain>
    </source>
</reference>
<proteinExistence type="predicted"/>
<evidence type="ECO:0000313" key="1">
    <source>
        <dbReference type="EMBL" id="TGO20059.1"/>
    </source>
</evidence>
<gene>
    <name evidence="1" type="ORF">BTUL_0001g00660</name>
</gene>
<dbReference type="AlphaFoldDB" id="A0A4Z1F9V4"/>
<protein>
    <submittedName>
        <fullName evidence="1">Uncharacterized protein</fullName>
    </submittedName>
</protein>